<accession>A0A364K4I2</accession>
<gene>
    <name evidence="1" type="ORF">DL897_11415</name>
</gene>
<organism evidence="1 2">
    <name type="scientific">Thermoflavimicrobium daqui</name>
    <dbReference type="NCBI Taxonomy" id="2137476"/>
    <lineage>
        <taxon>Bacteria</taxon>
        <taxon>Bacillati</taxon>
        <taxon>Bacillota</taxon>
        <taxon>Bacilli</taxon>
        <taxon>Bacillales</taxon>
        <taxon>Thermoactinomycetaceae</taxon>
        <taxon>Thermoflavimicrobium</taxon>
    </lineage>
</organism>
<reference evidence="1 2" key="2">
    <citation type="submission" date="2018-06" db="EMBL/GenBank/DDBJ databases">
        <authorList>
            <person name="Zhirakovskaya E."/>
        </authorList>
    </citation>
    <scope>NUCLEOTIDE SEQUENCE [LARGE SCALE GENOMIC DNA]</scope>
    <source>
        <strain evidence="1 2">FBKL4.011</strain>
    </source>
</reference>
<sequence>MAELLTKNLPEILQELITMVELNQMSIHAEAFGVSSGEIEEAIQEEHINQFQVLGSFYFEHHVLGDAAFWIVDDKPLDQVPIISFCQGECWIQAENIYDWTKQLIHHIQEKLEQREWEISRREKELKIDEEFFQMEKETFQRDHQAFIRYRGFIRKNRQLRWKLKSINRSPINFQKYKQIFETDKKALQQKKKKMQVEQQAVYEFLQKWSHTFRHDTNSENKEHLSQRLGELLNKEKYTIVI</sequence>
<reference evidence="1 2" key="1">
    <citation type="submission" date="2018-06" db="EMBL/GenBank/DDBJ databases">
        <title>Thermoflavimicrobium daqus sp. nov., a thermophilic microbe isolated from Moutai-flavour Daqu.</title>
        <authorList>
            <person name="Wang X."/>
            <person name="Zhou H."/>
        </authorList>
    </citation>
    <scope>NUCLEOTIDE SEQUENCE [LARGE SCALE GENOMIC DNA]</scope>
    <source>
        <strain evidence="1 2">FBKL4.011</strain>
    </source>
</reference>
<dbReference type="RefSeq" id="WP_113659266.1">
    <property type="nucleotide sequence ID" value="NZ_KZ845667.1"/>
</dbReference>
<dbReference type="Proteomes" id="UP000251213">
    <property type="component" value="Unassembled WGS sequence"/>
</dbReference>
<evidence type="ECO:0000313" key="2">
    <source>
        <dbReference type="Proteomes" id="UP000251213"/>
    </source>
</evidence>
<dbReference type="EMBL" id="QJKK01000005">
    <property type="protein sequence ID" value="RAL24275.1"/>
    <property type="molecule type" value="Genomic_DNA"/>
</dbReference>
<keyword evidence="2" id="KW-1185">Reference proteome</keyword>
<comment type="caution">
    <text evidence="1">The sequence shown here is derived from an EMBL/GenBank/DDBJ whole genome shotgun (WGS) entry which is preliminary data.</text>
</comment>
<evidence type="ECO:0000313" key="1">
    <source>
        <dbReference type="EMBL" id="RAL24275.1"/>
    </source>
</evidence>
<protein>
    <submittedName>
        <fullName evidence="1">Uncharacterized protein</fullName>
    </submittedName>
</protein>
<dbReference type="AlphaFoldDB" id="A0A364K4I2"/>
<proteinExistence type="predicted"/>
<name>A0A364K4I2_9BACL</name>